<dbReference type="Proteomes" id="UP000821845">
    <property type="component" value="Chromosome 5"/>
</dbReference>
<protein>
    <submittedName>
        <fullName evidence="1">Uncharacterized protein</fullName>
    </submittedName>
</protein>
<dbReference type="EMBL" id="CM023485">
    <property type="protein sequence ID" value="KAH6929737.1"/>
    <property type="molecule type" value="Genomic_DNA"/>
</dbReference>
<proteinExistence type="predicted"/>
<name>A0ACB7S9A2_HYAAI</name>
<comment type="caution">
    <text evidence="1">The sequence shown here is derived from an EMBL/GenBank/DDBJ whole genome shotgun (WGS) entry which is preliminary data.</text>
</comment>
<keyword evidence="2" id="KW-1185">Reference proteome</keyword>
<evidence type="ECO:0000313" key="1">
    <source>
        <dbReference type="EMBL" id="KAH6929737.1"/>
    </source>
</evidence>
<evidence type="ECO:0000313" key="2">
    <source>
        <dbReference type="Proteomes" id="UP000821845"/>
    </source>
</evidence>
<reference evidence="1" key="1">
    <citation type="submission" date="2020-05" db="EMBL/GenBank/DDBJ databases">
        <title>Large-scale comparative analyses of tick genomes elucidate their genetic diversity and vector capacities.</title>
        <authorList>
            <person name="Jia N."/>
            <person name="Wang J."/>
            <person name="Shi W."/>
            <person name="Du L."/>
            <person name="Sun Y."/>
            <person name="Zhan W."/>
            <person name="Jiang J."/>
            <person name="Wang Q."/>
            <person name="Zhang B."/>
            <person name="Ji P."/>
            <person name="Sakyi L.B."/>
            <person name="Cui X."/>
            <person name="Yuan T."/>
            <person name="Jiang B."/>
            <person name="Yang W."/>
            <person name="Lam T.T.-Y."/>
            <person name="Chang Q."/>
            <person name="Ding S."/>
            <person name="Wang X."/>
            <person name="Zhu J."/>
            <person name="Ruan X."/>
            <person name="Zhao L."/>
            <person name="Wei J."/>
            <person name="Que T."/>
            <person name="Du C."/>
            <person name="Cheng J."/>
            <person name="Dai P."/>
            <person name="Han X."/>
            <person name="Huang E."/>
            <person name="Gao Y."/>
            <person name="Liu J."/>
            <person name="Shao H."/>
            <person name="Ye R."/>
            <person name="Li L."/>
            <person name="Wei W."/>
            <person name="Wang X."/>
            <person name="Wang C."/>
            <person name="Yang T."/>
            <person name="Huo Q."/>
            <person name="Li W."/>
            <person name="Guo W."/>
            <person name="Chen H."/>
            <person name="Zhou L."/>
            <person name="Ni X."/>
            <person name="Tian J."/>
            <person name="Zhou Y."/>
            <person name="Sheng Y."/>
            <person name="Liu T."/>
            <person name="Pan Y."/>
            <person name="Xia L."/>
            <person name="Li J."/>
            <person name="Zhao F."/>
            <person name="Cao W."/>
        </authorList>
    </citation>
    <scope>NUCLEOTIDE SEQUENCE</scope>
    <source>
        <strain evidence="1">Hyas-2018</strain>
    </source>
</reference>
<sequence>MSASKSNGAVQKRRVVQLRLRSQFSDTKVLFQAIEIPHICQDIEGSTTSLLFVVKIQKPGKDMADEQLYESVVAEASISVLSRF</sequence>
<gene>
    <name evidence="1" type="ORF">HPB50_005429</name>
</gene>
<organism evidence="1 2">
    <name type="scientific">Hyalomma asiaticum</name>
    <name type="common">Tick</name>
    <dbReference type="NCBI Taxonomy" id="266040"/>
    <lineage>
        <taxon>Eukaryota</taxon>
        <taxon>Metazoa</taxon>
        <taxon>Ecdysozoa</taxon>
        <taxon>Arthropoda</taxon>
        <taxon>Chelicerata</taxon>
        <taxon>Arachnida</taxon>
        <taxon>Acari</taxon>
        <taxon>Parasitiformes</taxon>
        <taxon>Ixodida</taxon>
        <taxon>Ixodoidea</taxon>
        <taxon>Ixodidae</taxon>
        <taxon>Hyalomminae</taxon>
        <taxon>Hyalomma</taxon>
    </lineage>
</organism>
<accession>A0ACB7S9A2</accession>